<organism evidence="2 3">
    <name type="scientific">Rhizoclosmatium globosum</name>
    <dbReference type="NCBI Taxonomy" id="329046"/>
    <lineage>
        <taxon>Eukaryota</taxon>
        <taxon>Fungi</taxon>
        <taxon>Fungi incertae sedis</taxon>
        <taxon>Chytridiomycota</taxon>
        <taxon>Chytridiomycota incertae sedis</taxon>
        <taxon>Chytridiomycetes</taxon>
        <taxon>Chytridiales</taxon>
        <taxon>Chytriomycetaceae</taxon>
        <taxon>Rhizoclosmatium</taxon>
    </lineage>
</organism>
<feature type="transmembrane region" description="Helical" evidence="1">
    <location>
        <begin position="20"/>
        <end position="38"/>
    </location>
</feature>
<comment type="caution">
    <text evidence="2">The sequence shown here is derived from an EMBL/GenBank/DDBJ whole genome shotgun (WGS) entry which is preliminary data.</text>
</comment>
<proteinExistence type="predicted"/>
<dbReference type="AlphaFoldDB" id="A0A1Y2CFU2"/>
<name>A0A1Y2CFU2_9FUNG</name>
<keyword evidence="3" id="KW-1185">Reference proteome</keyword>
<keyword evidence="1" id="KW-1133">Transmembrane helix</keyword>
<dbReference type="Proteomes" id="UP000193642">
    <property type="component" value="Unassembled WGS sequence"/>
</dbReference>
<reference evidence="2 3" key="1">
    <citation type="submission" date="2016-07" db="EMBL/GenBank/DDBJ databases">
        <title>Pervasive Adenine N6-methylation of Active Genes in Fungi.</title>
        <authorList>
            <consortium name="DOE Joint Genome Institute"/>
            <person name="Mondo S.J."/>
            <person name="Dannebaum R.O."/>
            <person name="Kuo R.C."/>
            <person name="Labutti K."/>
            <person name="Haridas S."/>
            <person name="Kuo A."/>
            <person name="Salamov A."/>
            <person name="Ahrendt S.R."/>
            <person name="Lipzen A."/>
            <person name="Sullivan W."/>
            <person name="Andreopoulos W.B."/>
            <person name="Clum A."/>
            <person name="Lindquist E."/>
            <person name="Daum C."/>
            <person name="Ramamoorthy G.K."/>
            <person name="Gryganskyi A."/>
            <person name="Culley D."/>
            <person name="Magnuson J.K."/>
            <person name="James T.Y."/>
            <person name="O'Malley M.A."/>
            <person name="Stajich J.E."/>
            <person name="Spatafora J.W."/>
            <person name="Visel A."/>
            <person name="Grigoriev I.V."/>
        </authorList>
    </citation>
    <scope>NUCLEOTIDE SEQUENCE [LARGE SCALE GENOMIC DNA]</scope>
    <source>
        <strain evidence="2 3">JEL800</strain>
    </source>
</reference>
<gene>
    <name evidence="2" type="ORF">BCR33DRAFT_715947</name>
</gene>
<evidence type="ECO:0000313" key="2">
    <source>
        <dbReference type="EMBL" id="ORY45920.1"/>
    </source>
</evidence>
<protein>
    <submittedName>
        <fullName evidence="2">Uncharacterized protein</fullName>
    </submittedName>
</protein>
<accession>A0A1Y2CFU2</accession>
<keyword evidence="1" id="KW-0472">Membrane</keyword>
<evidence type="ECO:0000313" key="3">
    <source>
        <dbReference type="Proteomes" id="UP000193642"/>
    </source>
</evidence>
<keyword evidence="1" id="KW-0812">Transmembrane</keyword>
<sequence>MPSTEHCRCRSEQDNIRCLPLVFGPWCVPSPFFLSILINQYRSKMRRRLVTL</sequence>
<dbReference type="EMBL" id="MCGO01000018">
    <property type="protein sequence ID" value="ORY45920.1"/>
    <property type="molecule type" value="Genomic_DNA"/>
</dbReference>
<evidence type="ECO:0000256" key="1">
    <source>
        <dbReference type="SAM" id="Phobius"/>
    </source>
</evidence>